<dbReference type="InterPro" id="IPR041108">
    <property type="entry name" value="PP_kinase_C_1"/>
</dbReference>
<evidence type="ECO:0000259" key="9">
    <source>
        <dbReference type="Pfam" id="PF13089"/>
    </source>
</evidence>
<keyword evidence="5 6" id="KW-0067">ATP-binding</keyword>
<keyword evidence="1 6" id="KW-0597">Phosphoprotein</keyword>
<evidence type="ECO:0000256" key="2">
    <source>
        <dbReference type="ARBA" id="ARBA00022679"/>
    </source>
</evidence>
<evidence type="ECO:0000313" key="12">
    <source>
        <dbReference type="EMBL" id="NGY04773.1"/>
    </source>
</evidence>
<evidence type="ECO:0000259" key="11">
    <source>
        <dbReference type="Pfam" id="PF17941"/>
    </source>
</evidence>
<dbReference type="Gene3D" id="1.20.58.310">
    <property type="entry name" value="Polyphosphate kinase N-terminal domain"/>
    <property type="match status" value="1"/>
</dbReference>
<keyword evidence="13" id="KW-1185">Reference proteome</keyword>
<dbReference type="NCBIfam" id="NF003918">
    <property type="entry name" value="PRK05443.1-2"/>
    <property type="match status" value="1"/>
</dbReference>
<evidence type="ECO:0000256" key="3">
    <source>
        <dbReference type="ARBA" id="ARBA00022741"/>
    </source>
</evidence>
<accession>A0A6M2BRQ3</accession>
<dbReference type="SUPFAM" id="SSF56024">
    <property type="entry name" value="Phospholipase D/nuclease"/>
    <property type="match status" value="2"/>
</dbReference>
<feature type="domain" description="Polyphosphate kinase N-terminal" evidence="9">
    <location>
        <begin position="16"/>
        <end position="122"/>
    </location>
</feature>
<dbReference type="Gene3D" id="3.30.870.10">
    <property type="entry name" value="Endonuclease Chain A"/>
    <property type="match status" value="2"/>
</dbReference>
<evidence type="ECO:0000259" key="10">
    <source>
        <dbReference type="Pfam" id="PF13090"/>
    </source>
</evidence>
<dbReference type="HAMAP" id="MF_00347">
    <property type="entry name" value="Polyphosphate_kinase"/>
    <property type="match status" value="1"/>
</dbReference>
<evidence type="ECO:0000313" key="13">
    <source>
        <dbReference type="Proteomes" id="UP000472676"/>
    </source>
</evidence>
<feature type="domain" description="Polyphosphate kinase middle" evidence="8">
    <location>
        <begin position="130"/>
        <end position="313"/>
    </location>
</feature>
<protein>
    <recommendedName>
        <fullName evidence="6 7">Polyphosphate kinase</fullName>
        <ecNumber evidence="6 7">2.7.4.1</ecNumber>
    </recommendedName>
    <alternativeName>
        <fullName evidence="6">ATP-polyphosphate phosphotransferase</fullName>
    </alternativeName>
    <alternativeName>
        <fullName evidence="6">Polyphosphoric acid kinase</fullName>
    </alternativeName>
</protein>
<comment type="function">
    <text evidence="6 7">Catalyzes the reversible transfer of the terminal phosphate of ATP to form a long-chain polyphosphate (polyP).</text>
</comment>
<gene>
    <name evidence="12" type="primary">ppk1</name>
    <name evidence="6" type="synonym">ppk</name>
    <name evidence="12" type="ORF">G7Y85_08350</name>
</gene>
<dbReference type="Proteomes" id="UP000472676">
    <property type="component" value="Unassembled WGS sequence"/>
</dbReference>
<name>A0A6M2BRQ3_9GAMM</name>
<evidence type="ECO:0000259" key="8">
    <source>
        <dbReference type="Pfam" id="PF02503"/>
    </source>
</evidence>
<organism evidence="12 13">
    <name type="scientific">Solimonas terrae</name>
    <dbReference type="NCBI Taxonomy" id="1396819"/>
    <lineage>
        <taxon>Bacteria</taxon>
        <taxon>Pseudomonadati</taxon>
        <taxon>Pseudomonadota</taxon>
        <taxon>Gammaproteobacteria</taxon>
        <taxon>Nevskiales</taxon>
        <taxon>Nevskiaceae</taxon>
        <taxon>Solimonas</taxon>
    </lineage>
</organism>
<dbReference type="NCBIfam" id="NF003921">
    <property type="entry name" value="PRK05443.2-2"/>
    <property type="match status" value="1"/>
</dbReference>
<dbReference type="InterPro" id="IPR036830">
    <property type="entry name" value="PP_kinase_middle_dom_sf"/>
</dbReference>
<dbReference type="Pfam" id="PF17941">
    <property type="entry name" value="PP_kinase_C_1"/>
    <property type="match status" value="1"/>
</dbReference>
<sequence>MSETPPDLELQPADLFLNRELSLLEFNWRVLAQALDETVPLLERLKFLCISSANLDEFFEIRVAGLQQMAELNPLNRGADGMRPAETLAAISTRARALIAEQYRVFNEVLIPALEQEKIRFVRRTEWSPEQDAWLHTYFQNELMPVLSPLGLDPAHPFPRILNKSLNFIVQLSGKDAFGRNTGFAVVQAPRALPRLIQIPREIAGSGPYDFVFLSSVIHAYVDELFPGMQAGGCFQFRLTRNSDLLVDEEEAKDLMEALEGELSQRQWGDIVRLEVAHNCPEQMWQYLTDVAQLTADDVFQVNGPVNLNRLLAIPDMVDRPDLKYPLYVPHVPKALSGDLFTAIRERDHLLHHPYDSFTPVVEFLRQAARDPKVLAIKQTLYRTGDQSSIVDALIEAASNGKEVTVVVELRARFDEANNIDLAEKLQEVGAHVVYGVVGYKTHAKMCLIVRREETVVDGPSALRQYAHLGTGNYHPKTARIYTDYGLFTADPVICRDVHAVFLQLTSLGKVMKLDRLLQSPFTMAKEVHGKIEREIAHASAGRPARIIAKMNALVEPDMIRALYRASQAGVRVDLIVRGMCSLRPGVKGLSDNIEVRSVIGRFLEHHRAYCFENGGDIELYLSSADWMERNLFKRVEVAFPILDKRLRKRILAHLQGYLEDTAQSWFLQADGSYQRAERIEGKAIQQKLLEG</sequence>
<feature type="binding site" evidence="6">
    <location>
        <position position="578"/>
    </location>
    <ligand>
        <name>ATP</name>
        <dbReference type="ChEBI" id="CHEBI:30616"/>
    </ligand>
</feature>
<feature type="binding site" evidence="6">
    <location>
        <position position="54"/>
    </location>
    <ligand>
        <name>ATP</name>
        <dbReference type="ChEBI" id="CHEBI:30616"/>
    </ligand>
</feature>
<keyword evidence="6" id="KW-0479">Metal-binding</keyword>
<feature type="binding site" evidence="6">
    <location>
        <position position="482"/>
    </location>
    <ligand>
        <name>ATP</name>
        <dbReference type="ChEBI" id="CHEBI:30616"/>
    </ligand>
</feature>
<dbReference type="Pfam" id="PF13090">
    <property type="entry name" value="PP_kinase_C"/>
    <property type="match status" value="1"/>
</dbReference>
<dbReference type="EMBL" id="JAAMOW010000004">
    <property type="protein sequence ID" value="NGY04773.1"/>
    <property type="molecule type" value="Genomic_DNA"/>
</dbReference>
<evidence type="ECO:0000256" key="5">
    <source>
        <dbReference type="ARBA" id="ARBA00022840"/>
    </source>
</evidence>
<evidence type="ECO:0000256" key="7">
    <source>
        <dbReference type="RuleBase" id="RU003800"/>
    </source>
</evidence>
<comment type="PTM">
    <text evidence="6 7">An intermediate of this reaction is the autophosphorylated ppk in which a phosphate is covalently linked to a histidine residue through a N-P bond.</text>
</comment>
<proteinExistence type="inferred from homology"/>
<dbReference type="InterPro" id="IPR036832">
    <property type="entry name" value="PPK_N_dom_sf"/>
</dbReference>
<comment type="cofactor">
    <cofactor evidence="6">
        <name>Mg(2+)</name>
        <dbReference type="ChEBI" id="CHEBI:18420"/>
    </cofactor>
</comment>
<evidence type="ECO:0000256" key="4">
    <source>
        <dbReference type="ARBA" id="ARBA00022777"/>
    </source>
</evidence>
<feature type="domain" description="Polyphosphate kinase C-terminal" evidence="11">
    <location>
        <begin position="340"/>
        <end position="507"/>
    </location>
</feature>
<evidence type="ECO:0000256" key="1">
    <source>
        <dbReference type="ARBA" id="ARBA00022553"/>
    </source>
</evidence>
<comment type="catalytic activity">
    <reaction evidence="6 7">
        <text>[phosphate](n) + ATP = [phosphate](n+1) + ADP</text>
        <dbReference type="Rhea" id="RHEA:19573"/>
        <dbReference type="Rhea" id="RHEA-COMP:9859"/>
        <dbReference type="Rhea" id="RHEA-COMP:14280"/>
        <dbReference type="ChEBI" id="CHEBI:16838"/>
        <dbReference type="ChEBI" id="CHEBI:30616"/>
        <dbReference type="ChEBI" id="CHEBI:456216"/>
        <dbReference type="EC" id="2.7.4.1"/>
    </reaction>
</comment>
<dbReference type="NCBIfam" id="TIGR03705">
    <property type="entry name" value="poly_P_kin"/>
    <property type="match status" value="1"/>
</dbReference>
<feature type="binding site" evidence="6">
    <location>
        <position position="383"/>
    </location>
    <ligand>
        <name>Mg(2+)</name>
        <dbReference type="ChEBI" id="CHEBI:18420"/>
    </ligand>
</feature>
<feature type="binding site" evidence="6">
    <location>
        <position position="413"/>
    </location>
    <ligand>
        <name>Mg(2+)</name>
        <dbReference type="ChEBI" id="CHEBI:18420"/>
    </ligand>
</feature>
<dbReference type="CDD" id="cd09168">
    <property type="entry name" value="PLDc_PaPPK1_C2_like"/>
    <property type="match status" value="1"/>
</dbReference>
<dbReference type="SUPFAM" id="SSF140356">
    <property type="entry name" value="PPK N-terminal domain-like"/>
    <property type="match status" value="1"/>
</dbReference>
<dbReference type="InterPro" id="IPR025200">
    <property type="entry name" value="PPK_C_dom2"/>
</dbReference>
<keyword evidence="3 6" id="KW-0547">Nucleotide-binding</keyword>
<feature type="active site" description="Phosphohistidine intermediate" evidence="6">
    <location>
        <position position="443"/>
    </location>
</feature>
<comment type="similarity">
    <text evidence="6 7">Belongs to the polyphosphate kinase 1 (PPK1) family.</text>
</comment>
<dbReference type="GO" id="GO:0009358">
    <property type="term" value="C:polyphosphate kinase complex"/>
    <property type="evidence" value="ECO:0007669"/>
    <property type="project" value="InterPro"/>
</dbReference>
<dbReference type="AlphaFoldDB" id="A0A6M2BRQ3"/>
<dbReference type="Pfam" id="PF13089">
    <property type="entry name" value="PP_kinase_N"/>
    <property type="match status" value="1"/>
</dbReference>
<keyword evidence="6" id="KW-0460">Magnesium</keyword>
<dbReference type="NCBIfam" id="NF003917">
    <property type="entry name" value="PRK05443.1-1"/>
    <property type="match status" value="1"/>
</dbReference>
<dbReference type="Gene3D" id="3.30.1840.10">
    <property type="entry name" value="Polyphosphate kinase middle domain"/>
    <property type="match status" value="1"/>
</dbReference>
<dbReference type="PANTHER" id="PTHR30218">
    <property type="entry name" value="POLYPHOSPHATE KINASE"/>
    <property type="match status" value="1"/>
</dbReference>
<dbReference type="SUPFAM" id="SSF143724">
    <property type="entry name" value="PHP14-like"/>
    <property type="match status" value="1"/>
</dbReference>
<keyword evidence="2 6" id="KW-0808">Transferase</keyword>
<feature type="domain" description="Polyphosphate kinase C-terminal" evidence="10">
    <location>
        <begin position="517"/>
        <end position="682"/>
    </location>
</feature>
<dbReference type="GO" id="GO:0005524">
    <property type="term" value="F:ATP binding"/>
    <property type="evidence" value="ECO:0007669"/>
    <property type="project" value="UniProtKB-KW"/>
</dbReference>
<dbReference type="GO" id="GO:0046872">
    <property type="term" value="F:metal ion binding"/>
    <property type="evidence" value="ECO:0007669"/>
    <property type="project" value="UniProtKB-KW"/>
</dbReference>
<comment type="caution">
    <text evidence="12">The sequence shown here is derived from an EMBL/GenBank/DDBJ whole genome shotgun (WGS) entry which is preliminary data.</text>
</comment>
<dbReference type="GO" id="GO:0006799">
    <property type="term" value="P:polyphosphate biosynthetic process"/>
    <property type="evidence" value="ECO:0007669"/>
    <property type="project" value="UniProtKB-UniRule"/>
</dbReference>
<dbReference type="GO" id="GO:0008976">
    <property type="term" value="F:polyphosphate kinase activity"/>
    <property type="evidence" value="ECO:0007669"/>
    <property type="project" value="UniProtKB-UniRule"/>
</dbReference>
<dbReference type="PIRSF" id="PIRSF015589">
    <property type="entry name" value="PP_kinase"/>
    <property type="match status" value="1"/>
</dbReference>
<keyword evidence="4 6" id="KW-0418">Kinase</keyword>
<dbReference type="PANTHER" id="PTHR30218:SF0">
    <property type="entry name" value="POLYPHOSPHATE KINASE"/>
    <property type="match status" value="1"/>
</dbReference>
<dbReference type="EC" id="2.7.4.1" evidence="6 7"/>
<dbReference type="InterPro" id="IPR003414">
    <property type="entry name" value="PP_kinase"/>
</dbReference>
<dbReference type="Pfam" id="PF02503">
    <property type="entry name" value="PP_kinase"/>
    <property type="match status" value="1"/>
</dbReference>
<dbReference type="InterPro" id="IPR025198">
    <property type="entry name" value="PPK_N_dom"/>
</dbReference>
<dbReference type="CDD" id="cd09165">
    <property type="entry name" value="PLDc_PaPPK1_C1_like"/>
    <property type="match status" value="1"/>
</dbReference>
<dbReference type="RefSeq" id="WP_166254824.1">
    <property type="nucleotide sequence ID" value="NZ_JAAMOW010000004.1"/>
</dbReference>
<dbReference type="InterPro" id="IPR024953">
    <property type="entry name" value="PP_kinase_middle"/>
</dbReference>
<feature type="binding site" evidence="6">
    <location>
        <position position="606"/>
    </location>
    <ligand>
        <name>ATP</name>
        <dbReference type="ChEBI" id="CHEBI:30616"/>
    </ligand>
</feature>
<evidence type="ECO:0000256" key="6">
    <source>
        <dbReference type="HAMAP-Rule" id="MF_00347"/>
    </source>
</evidence>
<reference evidence="12 13" key="1">
    <citation type="journal article" date="2014" name="Int. J. Syst. Evol. Microbiol.">
        <title>Solimonas terrae sp. nov., isolated from soil.</title>
        <authorList>
            <person name="Kim S.J."/>
            <person name="Moon J.Y."/>
            <person name="Weon H.Y."/>
            <person name="Ahn J.H."/>
            <person name="Chen W.M."/>
            <person name="Kwon S.W."/>
        </authorList>
    </citation>
    <scope>NUCLEOTIDE SEQUENCE [LARGE SCALE GENOMIC DNA]</scope>
    <source>
        <strain evidence="12 13">KIS83-12</strain>
    </source>
</reference>